<feature type="chain" id="PRO_5045868663" evidence="2">
    <location>
        <begin position="24"/>
        <end position="454"/>
    </location>
</feature>
<dbReference type="InterPro" id="IPR011041">
    <property type="entry name" value="Quinoprot_gluc/sorb_DH_b-prop"/>
</dbReference>
<accession>A0ABQ5W1J3</accession>
<sequence>MQKLIIPLAAISFVSLLPAGGLAQDNAAGEALTGDAAFGDWQDDSPGVRRHITVEDLEEPDLTAETSNPPEDVAMPPDAGPQVPDGFKVEMVAEGIENPRVIRFAPNGDLFVANSEAGEVLVYRFAEGSAGPTEESVFAENLNEPYGIAFYPPGDNPEWVYVAESDGLKRFAYTSGDLEASGEPEPEPESLVQGIPGEHHWTRDIVFSPDGETLYYSVGSGSNVAEQVTEEPEGGWEAWAEERALGAMWGEEEGRALVLSFSPEGTNEKVFATGLRNCSGMAIQPATGDLWCVVNERDLLGDNIPFDYATHVEEGAFYGWPWYYIGDHEDPRLAGQRPDLADQVTVPDVLFQAHSAPLNIAFSESDAWGAEYEGDAFVAMHGSWNRDTRTGYKVVRLDFDESGNTDGTYQDFMTGFVVGDAEVWGRPVGVAVAEDGSLFVSEDGSGTIWKVSRE</sequence>
<evidence type="ECO:0000313" key="5">
    <source>
        <dbReference type="Proteomes" id="UP001156691"/>
    </source>
</evidence>
<organism evidence="4 5">
    <name type="scientific">Devosia nitrariae</name>
    <dbReference type="NCBI Taxonomy" id="2071872"/>
    <lineage>
        <taxon>Bacteria</taxon>
        <taxon>Pseudomonadati</taxon>
        <taxon>Pseudomonadota</taxon>
        <taxon>Alphaproteobacteria</taxon>
        <taxon>Hyphomicrobiales</taxon>
        <taxon>Devosiaceae</taxon>
        <taxon>Devosia</taxon>
    </lineage>
</organism>
<evidence type="ECO:0000259" key="3">
    <source>
        <dbReference type="Pfam" id="PF22807"/>
    </source>
</evidence>
<dbReference type="InterPro" id="IPR011042">
    <property type="entry name" value="6-blade_b-propeller_TolB-like"/>
</dbReference>
<name>A0ABQ5W1J3_9HYPH</name>
<evidence type="ECO:0000313" key="4">
    <source>
        <dbReference type="EMBL" id="GLQ53862.1"/>
    </source>
</evidence>
<feature type="domain" description="Pyrroloquinoline quinone-dependent pyranose dehydrogenase beta-propeller" evidence="3">
    <location>
        <begin position="81"/>
        <end position="300"/>
    </location>
</feature>
<evidence type="ECO:0000256" key="2">
    <source>
        <dbReference type="SAM" id="SignalP"/>
    </source>
</evidence>
<dbReference type="Gene3D" id="2.120.10.30">
    <property type="entry name" value="TolB, C-terminal domain"/>
    <property type="match status" value="1"/>
</dbReference>
<gene>
    <name evidence="4" type="ORF">GCM10010862_11210</name>
</gene>
<comment type="caution">
    <text evidence="4">The sequence shown here is derived from an EMBL/GenBank/DDBJ whole genome shotgun (WGS) entry which is preliminary data.</text>
</comment>
<reference evidence="5" key="1">
    <citation type="journal article" date="2019" name="Int. J. Syst. Evol. Microbiol.">
        <title>The Global Catalogue of Microorganisms (GCM) 10K type strain sequencing project: providing services to taxonomists for standard genome sequencing and annotation.</title>
        <authorList>
            <consortium name="The Broad Institute Genomics Platform"/>
            <consortium name="The Broad Institute Genome Sequencing Center for Infectious Disease"/>
            <person name="Wu L."/>
            <person name="Ma J."/>
        </authorList>
    </citation>
    <scope>NUCLEOTIDE SEQUENCE [LARGE SCALE GENOMIC DNA]</scope>
    <source>
        <strain evidence="5">NBRC 112416</strain>
    </source>
</reference>
<dbReference type="RefSeq" id="WP_284339314.1">
    <property type="nucleotide sequence ID" value="NZ_BSNS01000007.1"/>
</dbReference>
<dbReference type="InterPro" id="IPR054539">
    <property type="entry name" value="Beta-prop_PDH"/>
</dbReference>
<feature type="signal peptide" evidence="2">
    <location>
        <begin position="1"/>
        <end position="23"/>
    </location>
</feature>
<proteinExistence type="predicted"/>
<dbReference type="PANTHER" id="PTHR19328:SF53">
    <property type="entry name" value="MEMBRANE PROTEIN"/>
    <property type="match status" value="1"/>
</dbReference>
<dbReference type="Proteomes" id="UP001156691">
    <property type="component" value="Unassembled WGS sequence"/>
</dbReference>
<dbReference type="EMBL" id="BSNS01000007">
    <property type="protein sequence ID" value="GLQ53862.1"/>
    <property type="molecule type" value="Genomic_DNA"/>
</dbReference>
<keyword evidence="2" id="KW-0732">Signal</keyword>
<feature type="region of interest" description="Disordered" evidence="1">
    <location>
        <begin position="58"/>
        <end position="82"/>
    </location>
</feature>
<protein>
    <submittedName>
        <fullName evidence="4">Sorbosone dehydrogenase</fullName>
    </submittedName>
</protein>
<dbReference type="Pfam" id="PF22807">
    <property type="entry name" value="TrAA12"/>
    <property type="match status" value="2"/>
</dbReference>
<keyword evidence="5" id="KW-1185">Reference proteome</keyword>
<dbReference type="PANTHER" id="PTHR19328">
    <property type="entry name" value="HEDGEHOG-INTERACTING PROTEIN"/>
    <property type="match status" value="1"/>
</dbReference>
<feature type="domain" description="Pyrroloquinoline quinone-dependent pyranose dehydrogenase beta-propeller" evidence="3">
    <location>
        <begin position="342"/>
        <end position="453"/>
    </location>
</feature>
<dbReference type="SUPFAM" id="SSF50952">
    <property type="entry name" value="Soluble quinoprotein glucose dehydrogenase"/>
    <property type="match status" value="1"/>
</dbReference>
<evidence type="ECO:0000256" key="1">
    <source>
        <dbReference type="SAM" id="MobiDB-lite"/>
    </source>
</evidence>